<keyword evidence="3" id="KW-1185">Reference proteome</keyword>
<evidence type="ECO:0000313" key="3">
    <source>
        <dbReference type="Proteomes" id="UP000001025"/>
    </source>
</evidence>
<dbReference type="EMBL" id="BX294152">
    <property type="protein sequence ID" value="CAD77167.1"/>
    <property type="molecule type" value="Genomic_DNA"/>
</dbReference>
<evidence type="ECO:0000313" key="2">
    <source>
        <dbReference type="EMBL" id="CAD77167.1"/>
    </source>
</evidence>
<feature type="region of interest" description="Disordered" evidence="1">
    <location>
        <begin position="1"/>
        <end position="63"/>
    </location>
</feature>
<gene>
    <name evidence="2" type="ordered locus">RB11114</name>
</gene>
<dbReference type="HOGENOM" id="CLU_2882948_0_0_0"/>
<organism evidence="2 3">
    <name type="scientific">Rhodopirellula baltica (strain DSM 10527 / NCIMB 13988 / SH1)</name>
    <dbReference type="NCBI Taxonomy" id="243090"/>
    <lineage>
        <taxon>Bacteria</taxon>
        <taxon>Pseudomonadati</taxon>
        <taxon>Planctomycetota</taxon>
        <taxon>Planctomycetia</taxon>
        <taxon>Pirellulales</taxon>
        <taxon>Pirellulaceae</taxon>
        <taxon>Rhodopirellula</taxon>
    </lineage>
</organism>
<sequence length="63" mass="6863">MAGTIRRSQPVARWSPTEPSAKRPVPLCARRRLSEIAAGMKTGATTASIEQSRRTPCWKGSPL</sequence>
<dbReference type="EnsemblBacteria" id="CAD77167">
    <property type="protein sequence ID" value="CAD77167"/>
    <property type="gene ID" value="RB11114"/>
</dbReference>
<dbReference type="KEGG" id="rba:RB11114"/>
<dbReference type="Proteomes" id="UP000001025">
    <property type="component" value="Chromosome"/>
</dbReference>
<name>Q7UJR5_RHOBA</name>
<accession>Q7UJR5</accession>
<protein>
    <submittedName>
        <fullName evidence="2">Uncharacterized protein</fullName>
    </submittedName>
</protein>
<proteinExistence type="predicted"/>
<dbReference type="AlphaFoldDB" id="Q7UJR5"/>
<dbReference type="InParanoid" id="Q7UJR5"/>
<reference evidence="2 3" key="1">
    <citation type="journal article" date="2003" name="Proc. Natl. Acad. Sci. U.S.A.">
        <title>Complete genome sequence of the marine planctomycete Pirellula sp. strain 1.</title>
        <authorList>
            <person name="Gloeckner F.O."/>
            <person name="Kube M."/>
            <person name="Bauer M."/>
            <person name="Teeling H."/>
            <person name="Lombardot T."/>
            <person name="Ludwig W."/>
            <person name="Gade D."/>
            <person name="Beck A."/>
            <person name="Borzym K."/>
            <person name="Heitmann K."/>
            <person name="Rabus R."/>
            <person name="Schlesner H."/>
            <person name="Amann R."/>
            <person name="Reinhardt R."/>
        </authorList>
    </citation>
    <scope>NUCLEOTIDE SEQUENCE [LARGE SCALE GENOMIC DNA]</scope>
    <source>
        <strain evidence="3">DSM 10527 / NCIMB 13988 / SH1</strain>
    </source>
</reference>
<evidence type="ECO:0000256" key="1">
    <source>
        <dbReference type="SAM" id="MobiDB-lite"/>
    </source>
</evidence>